<evidence type="ECO:0000313" key="2">
    <source>
        <dbReference type="EMBL" id="EEZ92667.1"/>
    </source>
</evidence>
<evidence type="ECO:0000313" key="3">
    <source>
        <dbReference type="Proteomes" id="UP000009375"/>
    </source>
</evidence>
<dbReference type="Gene3D" id="3.40.50.2000">
    <property type="entry name" value="Glycogen Phosphorylase B"/>
    <property type="match status" value="2"/>
</dbReference>
<dbReference type="Proteomes" id="UP000009375">
    <property type="component" value="Unassembled WGS sequence"/>
</dbReference>
<dbReference type="Pfam" id="PF00534">
    <property type="entry name" value="Glycos_transf_1"/>
    <property type="match status" value="1"/>
</dbReference>
<evidence type="ECO:0000259" key="1">
    <source>
        <dbReference type="Pfam" id="PF00534"/>
    </source>
</evidence>
<feature type="domain" description="Glycosyl transferase family 1" evidence="1">
    <location>
        <begin position="187"/>
        <end position="318"/>
    </location>
</feature>
<reference evidence="2 3" key="1">
    <citation type="journal article" date="2010" name="Proc. Natl. Acad. Sci. U.S.A.">
        <title>Enigmatic, ultrasmall, uncultivated Archaea.</title>
        <authorList>
            <person name="Baker B.J."/>
            <person name="Comolli L.R."/>
            <person name="Dick G.J."/>
            <person name="Hauser L.J."/>
            <person name="Hyatt D."/>
            <person name="Dill B.D."/>
            <person name="Land M.L."/>
            <person name="Verberkmoes N.C."/>
            <person name="Hettich R.L."/>
            <person name="Banfield J.F."/>
        </authorList>
    </citation>
    <scope>NUCLEOTIDE SEQUENCE [LARGE SCALE GENOMIC DNA]</scope>
</reference>
<protein>
    <submittedName>
        <fullName evidence="2">Glycosyl transferase group 1</fullName>
    </submittedName>
</protein>
<keyword evidence="2" id="KW-0808">Transferase</keyword>
<dbReference type="GO" id="GO:0016757">
    <property type="term" value="F:glycosyltransferase activity"/>
    <property type="evidence" value="ECO:0007669"/>
    <property type="project" value="InterPro"/>
</dbReference>
<dbReference type="AlphaFoldDB" id="D2EG50"/>
<dbReference type="EMBL" id="GG730060">
    <property type="protein sequence ID" value="EEZ92667.1"/>
    <property type="molecule type" value="Genomic_DNA"/>
</dbReference>
<proteinExistence type="predicted"/>
<name>D2EG50_PARA4</name>
<accession>D2EG50</accession>
<sequence>MVDIIVSDIQLEDVLGGGQIFSRLIYENLSKYYETTPINIYGKSTAFNHLGTYLIKRKIFGRFKILGLLRRSDFASRIFSFVFLKRKNYSTDILISNSLLDKILIQKIKFKKIIMINHAANTNTGMNLFIKYVKSMKKHATDFRVIALNKTHYKILNELFPGKVKLIYNGINLKKISNKQKIEYLNSIGIGNKKFILYLGRLEEREKKVSYVIKAFAMLKSEDLNLVIAGKGSDYNMYVSLVKELNIEGRVIFTGFVSDEKNKFILFKNCFTFIQPSLNENFSLVTIEAMSQKAIVLTTKNDGSSDIIKDNVNGFFIEIDETA</sequence>
<organism evidence="2 3">
    <name type="scientific">Candidatus Parvarchaeum acidiphilum ARMAN-4</name>
    <dbReference type="NCBI Taxonomy" id="662760"/>
    <lineage>
        <taxon>Archaea</taxon>
        <taxon>Candidatus Parvarchaeota</taxon>
        <taxon>Candidatus Parvarchaeum</taxon>
    </lineage>
</organism>
<dbReference type="PANTHER" id="PTHR12526">
    <property type="entry name" value="GLYCOSYLTRANSFERASE"/>
    <property type="match status" value="1"/>
</dbReference>
<dbReference type="InterPro" id="IPR001296">
    <property type="entry name" value="Glyco_trans_1"/>
</dbReference>
<dbReference type="SUPFAM" id="SSF53756">
    <property type="entry name" value="UDP-Glycosyltransferase/glycogen phosphorylase"/>
    <property type="match status" value="1"/>
</dbReference>
<gene>
    <name evidence="2" type="ORF">BJBARM4_0734</name>
</gene>